<feature type="transmembrane region" description="Helical" evidence="7">
    <location>
        <begin position="208"/>
        <end position="225"/>
    </location>
</feature>
<evidence type="ECO:0000256" key="6">
    <source>
        <dbReference type="SAM" id="MobiDB-lite"/>
    </source>
</evidence>
<feature type="transmembrane region" description="Helical" evidence="7">
    <location>
        <begin position="98"/>
        <end position="116"/>
    </location>
</feature>
<dbReference type="AlphaFoldDB" id="A0A6A6SQA4"/>
<dbReference type="InterPro" id="IPR049326">
    <property type="entry name" value="Rhodopsin_dom_fungi"/>
</dbReference>
<sequence>MQIIPIAGLNALAWLMTGLAILLTAGRFAIHWRKNRRIRWDDNLNGAALLTMIGFIITYQLYVPIEYNAELYAMGLSDHAPTDRDIDRDMKAQMANMLLFWLTIYLVKASFLALYWQIFEVSQGFRKAWAATATFTGLGFVLTWIGVFCHCGKPQDFLNLEACANRPRALLLSIVPAWCVINVLGDLLLMVLPLAMLRPLQMQKSQKIGLAVVFGLVAIDIAFDVTRTVYTVDAYLSNFPDQNAVWAILEPTIAVIVCSLPCYRGLISRAETTGSTTVVETYPTYTSSKLPVSNLSSDSGTLRSKSVPSDVEGSRRGRDSLDYV</sequence>
<evidence type="ECO:0000256" key="1">
    <source>
        <dbReference type="ARBA" id="ARBA00004141"/>
    </source>
</evidence>
<dbReference type="OrthoDB" id="444631at2759"/>
<dbReference type="Proteomes" id="UP000799324">
    <property type="component" value="Unassembled WGS sequence"/>
</dbReference>
<feature type="region of interest" description="Disordered" evidence="6">
    <location>
        <begin position="293"/>
        <end position="324"/>
    </location>
</feature>
<feature type="transmembrane region" description="Helical" evidence="7">
    <location>
        <begin position="12"/>
        <end position="32"/>
    </location>
</feature>
<accession>A0A6A6SQA4</accession>
<gene>
    <name evidence="9" type="ORF">K491DRAFT_698619</name>
</gene>
<dbReference type="PANTHER" id="PTHR33048:SF18">
    <property type="entry name" value="INTEGRAL MEMBRANE PROTEIN"/>
    <property type="match status" value="1"/>
</dbReference>
<dbReference type="PANTHER" id="PTHR33048">
    <property type="entry name" value="PTH11-LIKE INTEGRAL MEMBRANE PROTEIN (AFU_ORTHOLOGUE AFUA_5G11245)"/>
    <property type="match status" value="1"/>
</dbReference>
<evidence type="ECO:0000256" key="7">
    <source>
        <dbReference type="SAM" id="Phobius"/>
    </source>
</evidence>
<comment type="subcellular location">
    <subcellularLocation>
        <location evidence="1">Membrane</location>
        <topology evidence="1">Multi-pass membrane protein</topology>
    </subcellularLocation>
</comment>
<feature type="domain" description="Rhodopsin" evidence="8">
    <location>
        <begin position="27"/>
        <end position="269"/>
    </location>
</feature>
<keyword evidence="3 7" id="KW-1133">Transmembrane helix</keyword>
<keyword evidence="10" id="KW-1185">Reference proteome</keyword>
<dbReference type="GO" id="GO:0016020">
    <property type="term" value="C:membrane"/>
    <property type="evidence" value="ECO:0007669"/>
    <property type="project" value="UniProtKB-SubCell"/>
</dbReference>
<name>A0A6A6SQA4_9PLEO</name>
<feature type="transmembrane region" description="Helical" evidence="7">
    <location>
        <begin position="44"/>
        <end position="62"/>
    </location>
</feature>
<protein>
    <recommendedName>
        <fullName evidence="8">Rhodopsin domain-containing protein</fullName>
    </recommendedName>
</protein>
<organism evidence="9 10">
    <name type="scientific">Lophiostoma macrostomum CBS 122681</name>
    <dbReference type="NCBI Taxonomy" id="1314788"/>
    <lineage>
        <taxon>Eukaryota</taxon>
        <taxon>Fungi</taxon>
        <taxon>Dikarya</taxon>
        <taxon>Ascomycota</taxon>
        <taxon>Pezizomycotina</taxon>
        <taxon>Dothideomycetes</taxon>
        <taxon>Pleosporomycetidae</taxon>
        <taxon>Pleosporales</taxon>
        <taxon>Lophiostomataceae</taxon>
        <taxon>Lophiostoma</taxon>
    </lineage>
</organism>
<evidence type="ECO:0000256" key="5">
    <source>
        <dbReference type="ARBA" id="ARBA00038359"/>
    </source>
</evidence>
<dbReference type="InterPro" id="IPR052337">
    <property type="entry name" value="SAT4-like"/>
</dbReference>
<keyword evidence="4 7" id="KW-0472">Membrane</keyword>
<feature type="compositionally biased region" description="Polar residues" evidence="6">
    <location>
        <begin position="293"/>
        <end position="307"/>
    </location>
</feature>
<feature type="compositionally biased region" description="Basic and acidic residues" evidence="6">
    <location>
        <begin position="312"/>
        <end position="324"/>
    </location>
</feature>
<evidence type="ECO:0000256" key="2">
    <source>
        <dbReference type="ARBA" id="ARBA00022692"/>
    </source>
</evidence>
<reference evidence="9" key="1">
    <citation type="journal article" date="2020" name="Stud. Mycol.">
        <title>101 Dothideomycetes genomes: a test case for predicting lifestyles and emergence of pathogens.</title>
        <authorList>
            <person name="Haridas S."/>
            <person name="Albert R."/>
            <person name="Binder M."/>
            <person name="Bloem J."/>
            <person name="Labutti K."/>
            <person name="Salamov A."/>
            <person name="Andreopoulos B."/>
            <person name="Baker S."/>
            <person name="Barry K."/>
            <person name="Bills G."/>
            <person name="Bluhm B."/>
            <person name="Cannon C."/>
            <person name="Castanera R."/>
            <person name="Culley D."/>
            <person name="Daum C."/>
            <person name="Ezra D."/>
            <person name="Gonzalez J."/>
            <person name="Henrissat B."/>
            <person name="Kuo A."/>
            <person name="Liang C."/>
            <person name="Lipzen A."/>
            <person name="Lutzoni F."/>
            <person name="Magnuson J."/>
            <person name="Mondo S."/>
            <person name="Nolan M."/>
            <person name="Ohm R."/>
            <person name="Pangilinan J."/>
            <person name="Park H.-J."/>
            <person name="Ramirez L."/>
            <person name="Alfaro M."/>
            <person name="Sun H."/>
            <person name="Tritt A."/>
            <person name="Yoshinaga Y."/>
            <person name="Zwiers L.-H."/>
            <person name="Turgeon B."/>
            <person name="Goodwin S."/>
            <person name="Spatafora J."/>
            <person name="Crous P."/>
            <person name="Grigoriev I."/>
        </authorList>
    </citation>
    <scope>NUCLEOTIDE SEQUENCE</scope>
    <source>
        <strain evidence="9">CBS 122681</strain>
    </source>
</reference>
<feature type="transmembrane region" description="Helical" evidence="7">
    <location>
        <begin position="169"/>
        <end position="196"/>
    </location>
</feature>
<feature type="transmembrane region" description="Helical" evidence="7">
    <location>
        <begin position="245"/>
        <end position="263"/>
    </location>
</feature>
<evidence type="ECO:0000313" key="10">
    <source>
        <dbReference type="Proteomes" id="UP000799324"/>
    </source>
</evidence>
<proteinExistence type="inferred from homology"/>
<keyword evidence="2 7" id="KW-0812">Transmembrane</keyword>
<comment type="similarity">
    <text evidence="5">Belongs to the SAT4 family.</text>
</comment>
<evidence type="ECO:0000256" key="4">
    <source>
        <dbReference type="ARBA" id="ARBA00023136"/>
    </source>
</evidence>
<evidence type="ECO:0000313" key="9">
    <source>
        <dbReference type="EMBL" id="KAF2648783.1"/>
    </source>
</evidence>
<dbReference type="EMBL" id="MU004521">
    <property type="protein sequence ID" value="KAF2648783.1"/>
    <property type="molecule type" value="Genomic_DNA"/>
</dbReference>
<evidence type="ECO:0000256" key="3">
    <source>
        <dbReference type="ARBA" id="ARBA00022989"/>
    </source>
</evidence>
<feature type="transmembrane region" description="Helical" evidence="7">
    <location>
        <begin position="128"/>
        <end position="149"/>
    </location>
</feature>
<evidence type="ECO:0000259" key="8">
    <source>
        <dbReference type="Pfam" id="PF20684"/>
    </source>
</evidence>
<dbReference type="Pfam" id="PF20684">
    <property type="entry name" value="Fung_rhodopsin"/>
    <property type="match status" value="1"/>
</dbReference>